<reference evidence="3 4" key="1">
    <citation type="journal article" date="2013" name="Genome Announc.">
        <title>Draft Genome Sequence of Arthrobacter crystallopoietes Strain BAB-32, Revealing Genes for Bioremediation.</title>
        <authorList>
            <person name="Joshi M.N."/>
            <person name="Pandit A.S."/>
            <person name="Sharma A."/>
            <person name="Pandya R.V."/>
            <person name="Desai S.M."/>
            <person name="Saxena A.K."/>
            <person name="Bagatharia S.B."/>
        </authorList>
    </citation>
    <scope>NUCLEOTIDE SEQUENCE [LARGE SCALE GENOMIC DNA]</scope>
    <source>
        <strain evidence="3 4">BAB-32</strain>
    </source>
</reference>
<comment type="caution">
    <text evidence="3">The sequence shown here is derived from an EMBL/GenBank/DDBJ whole genome shotgun (WGS) entry which is preliminary data.</text>
</comment>
<feature type="region of interest" description="Disordered" evidence="1">
    <location>
        <begin position="154"/>
        <end position="185"/>
    </location>
</feature>
<dbReference type="Proteomes" id="UP000010729">
    <property type="component" value="Unassembled WGS sequence"/>
</dbReference>
<dbReference type="PROSITE" id="PS51257">
    <property type="entry name" value="PROKAR_LIPOPROTEIN"/>
    <property type="match status" value="1"/>
</dbReference>
<evidence type="ECO:0008006" key="5">
    <source>
        <dbReference type="Google" id="ProtNLM"/>
    </source>
</evidence>
<dbReference type="EMBL" id="ANPE02000306">
    <property type="protein sequence ID" value="EMY32254.1"/>
    <property type="molecule type" value="Genomic_DNA"/>
</dbReference>
<keyword evidence="2" id="KW-0732">Signal</keyword>
<dbReference type="OrthoDB" id="3267550at2"/>
<organism evidence="3 4">
    <name type="scientific">Arthrobacter crystallopoietes BAB-32</name>
    <dbReference type="NCBI Taxonomy" id="1246476"/>
    <lineage>
        <taxon>Bacteria</taxon>
        <taxon>Bacillati</taxon>
        <taxon>Actinomycetota</taxon>
        <taxon>Actinomycetes</taxon>
        <taxon>Micrococcales</taxon>
        <taxon>Micrococcaceae</taxon>
        <taxon>Crystallibacter</taxon>
    </lineage>
</organism>
<feature type="compositionally biased region" description="Low complexity" evidence="1">
    <location>
        <begin position="157"/>
        <end position="177"/>
    </location>
</feature>
<sequence length="185" mass="18665">MKIAPKNRVQRALVAGTAVLALLGTAGCSAINDQATTYSYAASDGIVANVGPVLLRNLMVVAADGESQARVLGTAINTSDSPVQLTLTGPGSTASVTVPANGQIRFEDDENKTVVDSPGAAPGALVPLEVQVNSESAELDVPVLDGALEEYRPYLPSPEATTSPAAEASPDATEAATVPAESPAP</sequence>
<evidence type="ECO:0000313" key="3">
    <source>
        <dbReference type="EMBL" id="EMY32254.1"/>
    </source>
</evidence>
<dbReference type="AlphaFoldDB" id="N1UWX2"/>
<evidence type="ECO:0000313" key="4">
    <source>
        <dbReference type="Proteomes" id="UP000010729"/>
    </source>
</evidence>
<dbReference type="RefSeq" id="WP_005275126.1">
    <property type="nucleotide sequence ID" value="NZ_ANPE02000306.1"/>
</dbReference>
<accession>N1UWX2</accession>
<gene>
    <name evidence="3" type="ORF">D477_021133</name>
</gene>
<feature type="signal peptide" evidence="2">
    <location>
        <begin position="1"/>
        <end position="30"/>
    </location>
</feature>
<protein>
    <recommendedName>
        <fullName evidence="5">Lipoprotein</fullName>
    </recommendedName>
</protein>
<name>N1UWX2_9MICC</name>
<evidence type="ECO:0000256" key="2">
    <source>
        <dbReference type="SAM" id="SignalP"/>
    </source>
</evidence>
<evidence type="ECO:0000256" key="1">
    <source>
        <dbReference type="SAM" id="MobiDB-lite"/>
    </source>
</evidence>
<feature type="chain" id="PRO_5039394977" description="Lipoprotein" evidence="2">
    <location>
        <begin position="31"/>
        <end position="185"/>
    </location>
</feature>
<keyword evidence="4" id="KW-1185">Reference proteome</keyword>
<proteinExistence type="predicted"/>